<reference evidence="1 2" key="1">
    <citation type="submission" date="2008-03" db="EMBL/GenBank/DDBJ databases">
        <title>Complete sequence of Leptothrix cholodnii SP-6.</title>
        <authorList>
            <consortium name="US DOE Joint Genome Institute"/>
            <person name="Copeland A."/>
            <person name="Lucas S."/>
            <person name="Lapidus A."/>
            <person name="Glavina del Rio T."/>
            <person name="Dalin E."/>
            <person name="Tice H."/>
            <person name="Bruce D."/>
            <person name="Goodwin L."/>
            <person name="Pitluck S."/>
            <person name="Chertkov O."/>
            <person name="Brettin T."/>
            <person name="Detter J.C."/>
            <person name="Han C."/>
            <person name="Kuske C.R."/>
            <person name="Schmutz J."/>
            <person name="Larimer F."/>
            <person name="Land M."/>
            <person name="Hauser L."/>
            <person name="Kyrpides N."/>
            <person name="Lykidis A."/>
            <person name="Emerson D."/>
            <person name="Richardson P."/>
        </authorList>
    </citation>
    <scope>NUCLEOTIDE SEQUENCE [LARGE SCALE GENOMIC DNA]</scope>
    <source>
        <strain evidence="2">ATCC 51168 / LMG 8142 / SP-6</strain>
    </source>
</reference>
<proteinExistence type="predicted"/>
<evidence type="ECO:0000313" key="1">
    <source>
        <dbReference type="EMBL" id="ACB34537.1"/>
    </source>
</evidence>
<gene>
    <name evidence="1" type="ordered locus">Lcho_2271</name>
</gene>
<protein>
    <submittedName>
        <fullName evidence="1">Uncharacterized protein</fullName>
    </submittedName>
</protein>
<organism evidence="1 2">
    <name type="scientific">Leptothrix cholodnii (strain ATCC 51168 / LMG 8142 / SP-6)</name>
    <name type="common">Leptothrix discophora (strain SP-6)</name>
    <dbReference type="NCBI Taxonomy" id="395495"/>
    <lineage>
        <taxon>Bacteria</taxon>
        <taxon>Pseudomonadati</taxon>
        <taxon>Pseudomonadota</taxon>
        <taxon>Betaproteobacteria</taxon>
        <taxon>Burkholderiales</taxon>
        <taxon>Sphaerotilaceae</taxon>
        <taxon>Leptothrix</taxon>
    </lineage>
</organism>
<sequence length="91" mass="10177">MDLQSFFQHTVESAAVRRSVALKFQNVAVALQATSYSDGINRLMPHGSTADKVAYLNSLKDLFATVLDRMADQVEYEALEQALINKLKDEQ</sequence>
<name>B1Y415_LEPCP</name>
<evidence type="ECO:0000313" key="2">
    <source>
        <dbReference type="Proteomes" id="UP000001693"/>
    </source>
</evidence>
<dbReference type="RefSeq" id="WP_012347297.1">
    <property type="nucleotide sequence ID" value="NC_010524.1"/>
</dbReference>
<dbReference type="HOGENOM" id="CLU_2423332_0_0_4"/>
<dbReference type="EMBL" id="CP001013">
    <property type="protein sequence ID" value="ACB34537.1"/>
    <property type="molecule type" value="Genomic_DNA"/>
</dbReference>
<dbReference type="Proteomes" id="UP000001693">
    <property type="component" value="Chromosome"/>
</dbReference>
<keyword evidence="2" id="KW-1185">Reference proteome</keyword>
<dbReference type="AlphaFoldDB" id="B1Y415"/>
<accession>B1Y415</accession>
<dbReference type="KEGG" id="lch:Lcho_2271"/>
<dbReference type="STRING" id="395495.Lcho_2271"/>